<feature type="transmembrane region" description="Helical" evidence="2">
    <location>
        <begin position="119"/>
        <end position="136"/>
    </location>
</feature>
<keyword evidence="2" id="KW-1133">Transmembrane helix</keyword>
<dbReference type="RefSeq" id="WP_130485279.1">
    <property type="nucleotide sequence ID" value="NZ_SGWW01000002.1"/>
</dbReference>
<sequence>MSSSPYAAIQDFVADLPELVQPLMIGLVGMIPYVEGEGSVAIGILVGINPIVATIAAIVGNVLAVAGVVLLTSRVRSAVVAQRGADRSGNSGDGSPDASSPETRPESRKEKGRKKIAKWVVRFGVPGASILAPIALPTHLTAAFLVGSGVSRGWVMLWQVVAIVLWTSLVAAASFGAATALGLI</sequence>
<dbReference type="OrthoDB" id="4570818at2"/>
<keyword evidence="2" id="KW-0812">Transmembrane</keyword>
<feature type="transmembrane region" description="Helical" evidence="2">
    <location>
        <begin position="40"/>
        <end position="73"/>
    </location>
</feature>
<comment type="caution">
    <text evidence="3">The sequence shown here is derived from an EMBL/GenBank/DDBJ whole genome shotgun (WGS) entry which is preliminary data.</text>
</comment>
<organism evidence="3 4">
    <name type="scientific">Microcella putealis</name>
    <dbReference type="NCBI Taxonomy" id="337005"/>
    <lineage>
        <taxon>Bacteria</taxon>
        <taxon>Bacillati</taxon>
        <taxon>Actinomycetota</taxon>
        <taxon>Actinomycetes</taxon>
        <taxon>Micrococcales</taxon>
        <taxon>Microbacteriaceae</taxon>
        <taxon>Microcella</taxon>
    </lineage>
</organism>
<keyword evidence="4" id="KW-1185">Reference proteome</keyword>
<gene>
    <name evidence="3" type="ORF">EV141_1471</name>
</gene>
<dbReference type="Proteomes" id="UP000293519">
    <property type="component" value="Unassembled WGS sequence"/>
</dbReference>
<protein>
    <recommendedName>
        <fullName evidence="5">Small multidrug efflux protein</fullName>
    </recommendedName>
</protein>
<accession>A0A4Q7LTI1</accession>
<proteinExistence type="predicted"/>
<dbReference type="EMBL" id="SGWW01000002">
    <property type="protein sequence ID" value="RZS57751.1"/>
    <property type="molecule type" value="Genomic_DNA"/>
</dbReference>
<keyword evidence="2" id="KW-0472">Membrane</keyword>
<dbReference type="AlphaFoldDB" id="A0A4Q7LTI1"/>
<evidence type="ECO:0000256" key="2">
    <source>
        <dbReference type="SAM" id="Phobius"/>
    </source>
</evidence>
<evidence type="ECO:0000256" key="1">
    <source>
        <dbReference type="SAM" id="MobiDB-lite"/>
    </source>
</evidence>
<evidence type="ECO:0000313" key="4">
    <source>
        <dbReference type="Proteomes" id="UP000293519"/>
    </source>
</evidence>
<name>A0A4Q7LTI1_9MICO</name>
<feature type="region of interest" description="Disordered" evidence="1">
    <location>
        <begin position="82"/>
        <end position="111"/>
    </location>
</feature>
<evidence type="ECO:0000313" key="3">
    <source>
        <dbReference type="EMBL" id="RZS57751.1"/>
    </source>
</evidence>
<reference evidence="3 4" key="1">
    <citation type="journal article" date="2015" name="Stand. Genomic Sci.">
        <title>Genomic Encyclopedia of Bacterial and Archaeal Type Strains, Phase III: the genomes of soil and plant-associated and newly described type strains.</title>
        <authorList>
            <person name="Whitman W.B."/>
            <person name="Woyke T."/>
            <person name="Klenk H.P."/>
            <person name="Zhou Y."/>
            <person name="Lilburn T.G."/>
            <person name="Beck B.J."/>
            <person name="De Vos P."/>
            <person name="Vandamme P."/>
            <person name="Eisen J.A."/>
            <person name="Garrity G."/>
            <person name="Hugenholtz P."/>
            <person name="Kyrpides N.C."/>
        </authorList>
    </citation>
    <scope>NUCLEOTIDE SEQUENCE [LARGE SCALE GENOMIC DNA]</scope>
    <source>
        <strain evidence="3 4">CV2</strain>
    </source>
</reference>
<feature type="transmembrane region" description="Helical" evidence="2">
    <location>
        <begin position="156"/>
        <end position="183"/>
    </location>
</feature>
<evidence type="ECO:0008006" key="5">
    <source>
        <dbReference type="Google" id="ProtNLM"/>
    </source>
</evidence>